<sequence>MRFRKTIIPAAGLGPKFLRASKFQPNGKLPIVENQRQYIAEEEDVIIVTGRGKRAI</sequence>
<accession>A0A920BTW6</accession>
<organism evidence="1 2">
    <name type="scientific">Robertmurraya siralis</name>
    <dbReference type="NCBI Taxonomy" id="77777"/>
    <lineage>
        <taxon>Bacteria</taxon>
        <taxon>Bacillati</taxon>
        <taxon>Bacillota</taxon>
        <taxon>Bacilli</taxon>
        <taxon>Bacillales</taxon>
        <taxon>Bacillaceae</taxon>
        <taxon>Robertmurraya</taxon>
    </lineage>
</organism>
<comment type="caution">
    <text evidence="1">The sequence shown here is derived from an EMBL/GenBank/DDBJ whole genome shotgun (WGS) entry which is preliminary data.</text>
</comment>
<dbReference type="EMBL" id="BORC01000003">
    <property type="protein sequence ID" value="GIN62016.1"/>
    <property type="molecule type" value="Genomic_DNA"/>
</dbReference>
<gene>
    <name evidence="1" type="ORF">J27TS8_20090</name>
</gene>
<evidence type="ECO:0000313" key="2">
    <source>
        <dbReference type="Proteomes" id="UP000682111"/>
    </source>
</evidence>
<dbReference type="Proteomes" id="UP000682111">
    <property type="component" value="Unassembled WGS sequence"/>
</dbReference>
<keyword evidence="2" id="KW-1185">Reference proteome</keyword>
<proteinExistence type="predicted"/>
<protein>
    <submittedName>
        <fullName evidence="1">Uncharacterized protein</fullName>
    </submittedName>
</protein>
<dbReference type="AlphaFoldDB" id="A0A920BTW6"/>
<name>A0A920BTW6_9BACI</name>
<evidence type="ECO:0000313" key="1">
    <source>
        <dbReference type="EMBL" id="GIN62016.1"/>
    </source>
</evidence>
<reference evidence="1" key="1">
    <citation type="submission" date="2021-03" db="EMBL/GenBank/DDBJ databases">
        <title>Antimicrobial resistance genes in bacteria isolated from Japanese honey, and their potential for conferring macrolide and lincosamide resistance in the American foulbrood pathogen Paenibacillus larvae.</title>
        <authorList>
            <person name="Okamoto M."/>
            <person name="Kumagai M."/>
            <person name="Kanamori H."/>
            <person name="Takamatsu D."/>
        </authorList>
    </citation>
    <scope>NUCLEOTIDE SEQUENCE</scope>
    <source>
        <strain evidence="1">J27TS8</strain>
    </source>
</reference>